<feature type="compositionally biased region" description="Basic and acidic residues" evidence="2">
    <location>
        <begin position="449"/>
        <end position="460"/>
    </location>
</feature>
<dbReference type="Proteomes" id="UP000694427">
    <property type="component" value="Unplaced"/>
</dbReference>
<dbReference type="PANTHER" id="PTHR23325">
    <property type="entry name" value="SERUM RESPONSE FACTOR-BINDING"/>
    <property type="match status" value="1"/>
</dbReference>
<evidence type="ECO:0000313" key="5">
    <source>
        <dbReference type="Proteomes" id="UP000694427"/>
    </source>
</evidence>
<feature type="compositionally biased region" description="Acidic residues" evidence="2">
    <location>
        <begin position="511"/>
        <end position="533"/>
    </location>
</feature>
<feature type="compositionally biased region" description="Polar residues" evidence="2">
    <location>
        <begin position="604"/>
        <end position="613"/>
    </location>
</feature>
<dbReference type="Ensembl" id="ENSCCRT00010062682.1">
    <property type="protein sequence ID" value="ENSCCRP00010057189.1"/>
    <property type="gene ID" value="ENSCCRG00010024240.1"/>
</dbReference>
<dbReference type="AlphaFoldDB" id="A0A8C1QQA8"/>
<reference evidence="4" key="2">
    <citation type="submission" date="2025-09" db="UniProtKB">
        <authorList>
            <consortium name="Ensembl"/>
        </authorList>
    </citation>
    <scope>IDENTIFICATION</scope>
</reference>
<keyword evidence="5" id="KW-1185">Reference proteome</keyword>
<feature type="chain" id="PRO_5034413759" evidence="3">
    <location>
        <begin position="18"/>
        <end position="732"/>
    </location>
</feature>
<reference evidence="4" key="1">
    <citation type="submission" date="2025-08" db="UniProtKB">
        <authorList>
            <consortium name="Ensembl"/>
        </authorList>
    </citation>
    <scope>IDENTIFICATION</scope>
</reference>
<feature type="compositionally biased region" description="Basic and acidic residues" evidence="2">
    <location>
        <begin position="499"/>
        <end position="510"/>
    </location>
</feature>
<feature type="coiled-coil region" evidence="1">
    <location>
        <begin position="274"/>
        <end position="301"/>
    </location>
</feature>
<dbReference type="PANTHER" id="PTHR23325:SF1">
    <property type="entry name" value="SERUM RESPONSE FACTOR-BINDING PROTEIN 1"/>
    <property type="match status" value="1"/>
</dbReference>
<keyword evidence="1" id="KW-0175">Coiled coil</keyword>
<feature type="compositionally biased region" description="Polar residues" evidence="2">
    <location>
        <begin position="586"/>
        <end position="595"/>
    </location>
</feature>
<accession>A0A8C1QQA8</accession>
<protein>
    <submittedName>
        <fullName evidence="4">Serum response factor binding protein 1</fullName>
    </submittedName>
</protein>
<evidence type="ECO:0000256" key="1">
    <source>
        <dbReference type="SAM" id="Coils"/>
    </source>
</evidence>
<evidence type="ECO:0000313" key="4">
    <source>
        <dbReference type="Ensembl" id="ENSCCRP00010057189.1"/>
    </source>
</evidence>
<proteinExistence type="predicted"/>
<evidence type="ECO:0000256" key="3">
    <source>
        <dbReference type="SAM" id="SignalP"/>
    </source>
</evidence>
<feature type="compositionally biased region" description="Basic and acidic residues" evidence="2">
    <location>
        <begin position="408"/>
        <end position="423"/>
    </location>
</feature>
<feature type="compositionally biased region" description="Basic and acidic residues" evidence="2">
    <location>
        <begin position="173"/>
        <end position="203"/>
    </location>
</feature>
<evidence type="ECO:0000256" key="2">
    <source>
        <dbReference type="SAM" id="MobiDB-lite"/>
    </source>
</evidence>
<dbReference type="GO" id="GO:0030686">
    <property type="term" value="C:90S preribosome"/>
    <property type="evidence" value="ECO:0007669"/>
    <property type="project" value="TreeGrafter"/>
</dbReference>
<feature type="compositionally biased region" description="Basic and acidic residues" evidence="2">
    <location>
        <begin position="569"/>
        <end position="585"/>
    </location>
</feature>
<organism evidence="4 5">
    <name type="scientific">Cyprinus carpio</name>
    <name type="common">Common carp</name>
    <dbReference type="NCBI Taxonomy" id="7962"/>
    <lineage>
        <taxon>Eukaryota</taxon>
        <taxon>Metazoa</taxon>
        <taxon>Chordata</taxon>
        <taxon>Craniata</taxon>
        <taxon>Vertebrata</taxon>
        <taxon>Euteleostomi</taxon>
        <taxon>Actinopterygii</taxon>
        <taxon>Neopterygii</taxon>
        <taxon>Teleostei</taxon>
        <taxon>Ostariophysi</taxon>
        <taxon>Cypriniformes</taxon>
        <taxon>Cyprinidae</taxon>
        <taxon>Cyprininae</taxon>
        <taxon>Cyprinus</taxon>
    </lineage>
</organism>
<feature type="coiled-coil region" evidence="1">
    <location>
        <begin position="57"/>
        <end position="84"/>
    </location>
</feature>
<dbReference type="GO" id="GO:0030490">
    <property type="term" value="P:maturation of SSU-rRNA"/>
    <property type="evidence" value="ECO:0007669"/>
    <property type="project" value="TreeGrafter"/>
</dbReference>
<feature type="region of interest" description="Disordered" evidence="2">
    <location>
        <begin position="355"/>
        <end position="732"/>
    </location>
</feature>
<sequence length="732" mass="83045">MLTLLVAFLISVFRTHIKMPAVLILSNEVVKMRPEVKRVKVLIIRKLIRQISVLEKKKGSEADLEKFRRRAARLREEIHELKAVAPDSVTKAALQKDISFEKVCRNKEASLSERVIARIATHPQFSKKIQSIKAAIKAFKEERMNALNPEKQAKISAENATIKSQADSDDDVVSEKSNDEVDDEKLKEEEGDKKTDEDRREEIDVSSQESQKTSLETTDEQTSPCQKEESLTAEESSETVAIPEEVIRMRKEVKRTRVLIISKMAEQAAALKKKKGQESEVKESQERAADIMKEIKALRSLKLDQVTMTALEENVDLEKILQDPQASPVDRAIAHIATHSRFINKLQKVKEAIKEEKAKAAEAEQKKTDRLDIVQSKKEDEEEEEHEEDEEPEDDHNSDDSEEDGDVVEEKLNSPTTEIHKSSVVELTESTDSDLVKVPPSKTITTSLEKSKRVEIKSQKAEAMALNVQSSSEKSSTVSKKNAGKANKEIETTLKPQKKKDLPETKWAEVEKDDEESDLSDEEEEKEYFDDSTEERFHKQSSQSEESDDDDFFLGKVSKFKKRKSNQGKVEEKKSELQKTDEEATSKPQETNLGKLQSVFCSALSKSTMSSQKAKFGSRNDGPRPPRFQNQRKGPEGRMKAAQYKGQDRRTGPFNPNRQTFKVDAQRQAGPSGTGRGRSQFEQNRNPRGPPGRMSDPPQQSLHPSWEASRKRKEQQAQITAFQGKKIRFDDD</sequence>
<name>A0A8C1QQA8_CYPCA</name>
<feature type="compositionally biased region" description="Polar residues" evidence="2">
    <location>
        <begin position="205"/>
        <end position="225"/>
    </location>
</feature>
<dbReference type="InterPro" id="IPR037393">
    <property type="entry name" value="Bud22/SRFB1"/>
</dbReference>
<feature type="compositionally biased region" description="Low complexity" evidence="2">
    <location>
        <begin position="470"/>
        <end position="481"/>
    </location>
</feature>
<keyword evidence="3" id="KW-0732">Signal</keyword>
<dbReference type="GO" id="GO:0005634">
    <property type="term" value="C:nucleus"/>
    <property type="evidence" value="ECO:0007669"/>
    <property type="project" value="TreeGrafter"/>
</dbReference>
<feature type="region of interest" description="Disordered" evidence="2">
    <location>
        <begin position="149"/>
        <end position="238"/>
    </location>
</feature>
<feature type="signal peptide" evidence="3">
    <location>
        <begin position="1"/>
        <end position="17"/>
    </location>
</feature>
<feature type="compositionally biased region" description="Basic and acidic residues" evidence="2">
    <location>
        <begin position="355"/>
        <end position="379"/>
    </location>
</feature>
<feature type="compositionally biased region" description="Acidic residues" evidence="2">
    <location>
        <begin position="380"/>
        <end position="407"/>
    </location>
</feature>